<feature type="region of interest" description="Disordered" evidence="12">
    <location>
        <begin position="49"/>
        <end position="70"/>
    </location>
</feature>
<proteinExistence type="inferred from homology"/>
<organism evidence="16">
    <name type="scientific">Gongylonema pulchrum</name>
    <dbReference type="NCBI Taxonomy" id="637853"/>
    <lineage>
        <taxon>Eukaryota</taxon>
        <taxon>Metazoa</taxon>
        <taxon>Ecdysozoa</taxon>
        <taxon>Nematoda</taxon>
        <taxon>Chromadorea</taxon>
        <taxon>Rhabditida</taxon>
        <taxon>Spirurina</taxon>
        <taxon>Spiruromorpha</taxon>
        <taxon>Spiruroidea</taxon>
        <taxon>Gongylonematidae</taxon>
        <taxon>Gongylonema</taxon>
    </lineage>
</organism>
<feature type="region of interest" description="Disordered" evidence="12">
    <location>
        <begin position="512"/>
        <end position="558"/>
    </location>
</feature>
<dbReference type="Pfam" id="PF02463">
    <property type="entry name" value="SMC_N"/>
    <property type="match status" value="1"/>
</dbReference>
<evidence type="ECO:0000256" key="3">
    <source>
        <dbReference type="ARBA" id="ARBA00018693"/>
    </source>
</evidence>
<evidence type="ECO:0000313" key="15">
    <source>
        <dbReference type="Proteomes" id="UP000271098"/>
    </source>
</evidence>
<comment type="subcellular location">
    <subcellularLocation>
        <location evidence="1">Nucleus</location>
    </subcellularLocation>
</comment>
<dbReference type="Proteomes" id="UP000271098">
    <property type="component" value="Unassembled WGS sequence"/>
</dbReference>
<comment type="similarity">
    <text evidence="2">Belongs to the SMC family. SMC4 subfamily.</text>
</comment>
<feature type="compositionally biased region" description="Basic and acidic residues" evidence="12">
    <location>
        <begin position="444"/>
        <end position="457"/>
    </location>
</feature>
<evidence type="ECO:0000256" key="1">
    <source>
        <dbReference type="ARBA" id="ARBA00004123"/>
    </source>
</evidence>
<evidence type="ECO:0000256" key="12">
    <source>
        <dbReference type="SAM" id="MobiDB-lite"/>
    </source>
</evidence>
<keyword evidence="5" id="KW-0547">Nucleotide-binding</keyword>
<evidence type="ECO:0000256" key="2">
    <source>
        <dbReference type="ARBA" id="ARBA00006005"/>
    </source>
</evidence>
<keyword evidence="4" id="KW-0132">Cell division</keyword>
<keyword evidence="15" id="KW-1185">Reference proteome</keyword>
<sequence length="574" mass="64745">MRLEIDVARDKASEKADKARERVAEINAKIQEVYEQVVGPFQKELDEVQAKKESASKGATKEQSALNNAQRNMNKALSRKNDLEMDHRETEEAIKRIEEAEDCQEEDSNRLTKELIQQEKSMKEAEGKVKEALSKNSELDAEEVELKKKCADLTRALAEQLKFLEHKKGKLAAIEGKLESLCLCYVKCLDRLPESLQSTEDEEDDDFALQEASQVEHDFFKKLKKRKVGKVLNTNGLLEYLTKLERYDREVEALSEISTKRDKHRQFCEQLKKQRMNEFMEGFTRIGVALKEMYQMITLGGDASLDLVDSLDPFSEGVSFGVRPPKKSWKQITNLSGGEKTLSSLALVFALHHYRPTPLYVMDEIDAALDFRNVSIIGHYIKDRTKNAQFIVISLRNNMFELADRLVGIYKTFDCTKSVAIDPVLADSIIKPFLLLEEMKNRKGRDGSKTTAADKKPFNQLQNKGSSGDDSPFMQMLKKKPAPKPTSLTIGDTEGNQLSVDQDSECGVALEKRKRAGSSARITQGSETIDSYETPSPIDSPPSKKKSQSSELPAWDVPQAITVRPARCSTTEVM</sequence>
<dbReference type="AlphaFoldDB" id="A0A183DU51"/>
<evidence type="ECO:0000256" key="9">
    <source>
        <dbReference type="ARBA" id="ARBA00023067"/>
    </source>
</evidence>
<dbReference type="SUPFAM" id="SSF52540">
    <property type="entry name" value="P-loop containing nucleoside triphosphate hydrolases"/>
    <property type="match status" value="1"/>
</dbReference>
<gene>
    <name evidence="14" type="ORF">GPUH_LOCUS12242</name>
</gene>
<protein>
    <recommendedName>
        <fullName evidence="3">Structural maintenance of chromosomes protein 4</fullName>
    </recommendedName>
</protein>
<dbReference type="InterPro" id="IPR027417">
    <property type="entry name" value="P-loop_NTPase"/>
</dbReference>
<reference evidence="16" key="1">
    <citation type="submission" date="2016-06" db="UniProtKB">
        <authorList>
            <consortium name="WormBaseParasite"/>
        </authorList>
    </citation>
    <scope>IDENTIFICATION</scope>
</reference>
<accession>A0A183DU51</accession>
<keyword evidence="8" id="KW-0175">Coiled coil</keyword>
<dbReference type="PANTHER" id="PTHR18937">
    <property type="entry name" value="STRUCTURAL MAINTENANCE OF CHROMOSOMES SMC FAMILY MEMBER"/>
    <property type="match status" value="1"/>
</dbReference>
<keyword evidence="11" id="KW-0131">Cell cycle</keyword>
<dbReference type="GO" id="GO:0005634">
    <property type="term" value="C:nucleus"/>
    <property type="evidence" value="ECO:0007669"/>
    <property type="project" value="UniProtKB-SubCell"/>
</dbReference>
<dbReference type="InterPro" id="IPR003395">
    <property type="entry name" value="RecF/RecN/SMC_N"/>
</dbReference>
<dbReference type="OrthoDB" id="5575062at2759"/>
<dbReference type="Gene3D" id="3.40.50.300">
    <property type="entry name" value="P-loop containing nucleotide triphosphate hydrolases"/>
    <property type="match status" value="1"/>
</dbReference>
<keyword evidence="7" id="KW-0067">ATP-binding</keyword>
<evidence type="ECO:0000256" key="6">
    <source>
        <dbReference type="ARBA" id="ARBA00022776"/>
    </source>
</evidence>
<dbReference type="GO" id="GO:0000796">
    <property type="term" value="C:condensin complex"/>
    <property type="evidence" value="ECO:0007669"/>
    <property type="project" value="TreeGrafter"/>
</dbReference>
<keyword evidence="10" id="KW-0539">Nucleus</keyword>
<dbReference type="FunFam" id="3.40.50.300:FF:000481">
    <property type="entry name" value="Structural maintenance of chromosomes 4"/>
    <property type="match status" value="1"/>
</dbReference>
<evidence type="ECO:0000256" key="5">
    <source>
        <dbReference type="ARBA" id="ARBA00022741"/>
    </source>
</evidence>
<dbReference type="GO" id="GO:0005524">
    <property type="term" value="F:ATP binding"/>
    <property type="evidence" value="ECO:0007669"/>
    <property type="project" value="UniProtKB-KW"/>
</dbReference>
<keyword evidence="9" id="KW-0226">DNA condensation</keyword>
<feature type="region of interest" description="Disordered" evidence="12">
    <location>
        <begin position="444"/>
        <end position="499"/>
    </location>
</feature>
<evidence type="ECO:0000313" key="14">
    <source>
        <dbReference type="EMBL" id="VDN20112.1"/>
    </source>
</evidence>
<dbReference type="GO" id="GO:0007076">
    <property type="term" value="P:mitotic chromosome condensation"/>
    <property type="evidence" value="ECO:0007669"/>
    <property type="project" value="TreeGrafter"/>
</dbReference>
<dbReference type="GO" id="GO:0051301">
    <property type="term" value="P:cell division"/>
    <property type="evidence" value="ECO:0007669"/>
    <property type="project" value="UniProtKB-KW"/>
</dbReference>
<feature type="compositionally biased region" description="Polar residues" evidence="12">
    <location>
        <begin position="520"/>
        <end position="534"/>
    </location>
</feature>
<reference evidence="14 15" key="2">
    <citation type="submission" date="2018-11" db="EMBL/GenBank/DDBJ databases">
        <authorList>
            <consortium name="Pathogen Informatics"/>
        </authorList>
    </citation>
    <scope>NUCLEOTIDE SEQUENCE [LARGE SCALE GENOMIC DNA]</scope>
</reference>
<evidence type="ECO:0000256" key="11">
    <source>
        <dbReference type="ARBA" id="ARBA00023306"/>
    </source>
</evidence>
<evidence type="ECO:0000256" key="4">
    <source>
        <dbReference type="ARBA" id="ARBA00022618"/>
    </source>
</evidence>
<name>A0A183DU51_9BILA</name>
<feature type="compositionally biased region" description="Polar residues" evidence="12">
    <location>
        <begin position="459"/>
        <end position="469"/>
    </location>
</feature>
<feature type="compositionally biased region" description="Polar residues" evidence="12">
    <location>
        <begin position="486"/>
        <end position="499"/>
    </location>
</feature>
<keyword evidence="6" id="KW-0498">Mitosis</keyword>
<evidence type="ECO:0000256" key="8">
    <source>
        <dbReference type="ARBA" id="ARBA00023054"/>
    </source>
</evidence>
<evidence type="ECO:0000256" key="7">
    <source>
        <dbReference type="ARBA" id="ARBA00022840"/>
    </source>
</evidence>
<dbReference type="PANTHER" id="PTHR18937:SF172">
    <property type="entry name" value="STRUCTURAL MAINTENANCE OF CHROMOSOMES PROTEIN"/>
    <property type="match status" value="1"/>
</dbReference>
<evidence type="ECO:0000313" key="16">
    <source>
        <dbReference type="WBParaSite" id="GPUH_0001225601-mRNA-1"/>
    </source>
</evidence>
<evidence type="ECO:0000259" key="13">
    <source>
        <dbReference type="Pfam" id="PF02463"/>
    </source>
</evidence>
<evidence type="ECO:0000256" key="10">
    <source>
        <dbReference type="ARBA" id="ARBA00023242"/>
    </source>
</evidence>
<dbReference type="EMBL" id="UYRT01079158">
    <property type="protein sequence ID" value="VDN20112.1"/>
    <property type="molecule type" value="Genomic_DNA"/>
</dbReference>
<feature type="compositionally biased region" description="Polar residues" evidence="12">
    <location>
        <begin position="61"/>
        <end position="70"/>
    </location>
</feature>
<dbReference type="WBParaSite" id="GPUH_0001225601-mRNA-1">
    <property type="protein sequence ID" value="GPUH_0001225601-mRNA-1"/>
    <property type="gene ID" value="GPUH_0001225601"/>
</dbReference>
<feature type="domain" description="RecF/RecN/SMC N-terminal" evidence="13">
    <location>
        <begin position="111"/>
        <end position="413"/>
    </location>
</feature>